<dbReference type="RefSeq" id="WP_207682163.1">
    <property type="nucleotide sequence ID" value="NZ_CP061800.1"/>
</dbReference>
<dbReference type="EMBL" id="CP061800">
    <property type="protein sequence ID" value="QTA86587.1"/>
    <property type="molecule type" value="Genomic_DNA"/>
</dbReference>
<proteinExistence type="predicted"/>
<dbReference type="Pfam" id="PF14082">
    <property type="entry name" value="SduA_C"/>
    <property type="match status" value="1"/>
</dbReference>
<dbReference type="Proteomes" id="UP000663722">
    <property type="component" value="Chromosome"/>
</dbReference>
<evidence type="ECO:0000313" key="2">
    <source>
        <dbReference type="EMBL" id="QTA86587.1"/>
    </source>
</evidence>
<dbReference type="KEGG" id="dmm:dnm_026110"/>
<accession>A0A975BJ91</accession>
<evidence type="ECO:0000313" key="3">
    <source>
        <dbReference type="Proteomes" id="UP000663722"/>
    </source>
</evidence>
<name>A0A975BJ91_9BACT</name>
<evidence type="ECO:0000259" key="1">
    <source>
        <dbReference type="Pfam" id="PF14082"/>
    </source>
</evidence>
<reference evidence="2" key="1">
    <citation type="journal article" date="2021" name="Microb. Physiol.">
        <title>Proteogenomic Insights into the Physiology of Marine, Sulfate-Reducing, Filamentous Desulfonema limicola and Desulfonema magnum.</title>
        <authorList>
            <person name="Schnaars V."/>
            <person name="Wohlbrand L."/>
            <person name="Scheve S."/>
            <person name="Hinrichs C."/>
            <person name="Reinhardt R."/>
            <person name="Rabus R."/>
        </authorList>
    </citation>
    <scope>NUCLEOTIDE SEQUENCE</scope>
    <source>
        <strain evidence="2">4be13</strain>
    </source>
</reference>
<gene>
    <name evidence="2" type="ORF">dnm_026110</name>
</gene>
<protein>
    <submittedName>
        <fullName evidence="2">DUF4263</fullName>
    </submittedName>
</protein>
<dbReference type="AlphaFoldDB" id="A0A975BJ91"/>
<dbReference type="InterPro" id="IPR025359">
    <property type="entry name" value="SduA_C"/>
</dbReference>
<organism evidence="2 3">
    <name type="scientific">Desulfonema magnum</name>
    <dbReference type="NCBI Taxonomy" id="45655"/>
    <lineage>
        <taxon>Bacteria</taxon>
        <taxon>Pseudomonadati</taxon>
        <taxon>Thermodesulfobacteriota</taxon>
        <taxon>Desulfobacteria</taxon>
        <taxon>Desulfobacterales</taxon>
        <taxon>Desulfococcaceae</taxon>
        <taxon>Desulfonema</taxon>
    </lineage>
</organism>
<sequence length="126" mass="14687">MKDFETLEFDIKKCMKEMDDLKILLDSKSDISEKDDILPFFRQRKHLSAFTGSFNPNISVCDKIAYEFDIWGDFKTDLAVGDSYSKAYCFVEFEDAKKDSVFRKVANRATTEWSPRFEHGLSQLVD</sequence>
<keyword evidence="3" id="KW-1185">Reference proteome</keyword>
<feature type="domain" description="Shedu protein SduA C-terminal" evidence="1">
    <location>
        <begin position="33"/>
        <end position="125"/>
    </location>
</feature>